<dbReference type="Pfam" id="PF00270">
    <property type="entry name" value="DEAD"/>
    <property type="match status" value="1"/>
</dbReference>
<name>A0AAD9L4X4_RIDPI</name>
<organism evidence="11 12">
    <name type="scientific">Ridgeia piscesae</name>
    <name type="common">Tubeworm</name>
    <dbReference type="NCBI Taxonomy" id="27915"/>
    <lineage>
        <taxon>Eukaryota</taxon>
        <taxon>Metazoa</taxon>
        <taxon>Spiralia</taxon>
        <taxon>Lophotrochozoa</taxon>
        <taxon>Annelida</taxon>
        <taxon>Polychaeta</taxon>
        <taxon>Sedentaria</taxon>
        <taxon>Canalipalpata</taxon>
        <taxon>Sabellida</taxon>
        <taxon>Siboglinidae</taxon>
        <taxon>Ridgeia</taxon>
    </lineage>
</organism>
<comment type="caution">
    <text evidence="11">The sequence shown here is derived from an EMBL/GenBank/DDBJ whole genome shotgun (WGS) entry which is preliminary data.</text>
</comment>
<evidence type="ECO:0000256" key="5">
    <source>
        <dbReference type="ARBA" id="ARBA00022840"/>
    </source>
</evidence>
<evidence type="ECO:0000313" key="12">
    <source>
        <dbReference type="Proteomes" id="UP001209878"/>
    </source>
</evidence>
<dbReference type="InterPro" id="IPR001650">
    <property type="entry name" value="Helicase_C-like"/>
</dbReference>
<dbReference type="SMART" id="SM00487">
    <property type="entry name" value="DEXDc"/>
    <property type="match status" value="1"/>
</dbReference>
<keyword evidence="12" id="KW-1185">Reference proteome</keyword>
<dbReference type="InterPro" id="IPR027417">
    <property type="entry name" value="P-loop_NTPase"/>
</dbReference>
<dbReference type="GO" id="GO:0003724">
    <property type="term" value="F:RNA helicase activity"/>
    <property type="evidence" value="ECO:0007669"/>
    <property type="project" value="UniProtKB-EC"/>
</dbReference>
<gene>
    <name evidence="11" type="ORF">NP493_340g02001</name>
</gene>
<keyword evidence="2 7" id="KW-0547">Nucleotide-binding</keyword>
<dbReference type="PROSITE" id="PS00039">
    <property type="entry name" value="DEAD_ATP_HELICASE"/>
    <property type="match status" value="1"/>
</dbReference>
<evidence type="ECO:0000256" key="2">
    <source>
        <dbReference type="ARBA" id="ARBA00022741"/>
    </source>
</evidence>
<evidence type="ECO:0000259" key="10">
    <source>
        <dbReference type="PROSITE" id="PS51195"/>
    </source>
</evidence>
<feature type="domain" description="Helicase ATP-binding" evidence="8">
    <location>
        <begin position="59"/>
        <end position="229"/>
    </location>
</feature>
<dbReference type="InterPro" id="IPR011545">
    <property type="entry name" value="DEAD/DEAH_box_helicase_dom"/>
</dbReference>
<dbReference type="GO" id="GO:0016787">
    <property type="term" value="F:hydrolase activity"/>
    <property type="evidence" value="ECO:0007669"/>
    <property type="project" value="UniProtKB-KW"/>
</dbReference>
<evidence type="ECO:0000256" key="4">
    <source>
        <dbReference type="ARBA" id="ARBA00022806"/>
    </source>
</evidence>
<dbReference type="SUPFAM" id="SSF52540">
    <property type="entry name" value="P-loop containing nucleoside triphosphate hydrolases"/>
    <property type="match status" value="1"/>
</dbReference>
<dbReference type="Proteomes" id="UP001209878">
    <property type="component" value="Unassembled WGS sequence"/>
</dbReference>
<evidence type="ECO:0000256" key="1">
    <source>
        <dbReference type="ARBA" id="ARBA00012552"/>
    </source>
</evidence>
<keyword evidence="5 7" id="KW-0067">ATP-binding</keyword>
<feature type="domain" description="Helicase C-terminal" evidence="9">
    <location>
        <begin position="262"/>
        <end position="411"/>
    </location>
</feature>
<dbReference type="Pfam" id="PF00271">
    <property type="entry name" value="Helicase_C"/>
    <property type="match status" value="1"/>
</dbReference>
<evidence type="ECO:0000259" key="8">
    <source>
        <dbReference type="PROSITE" id="PS51192"/>
    </source>
</evidence>
<dbReference type="CDD" id="cd17943">
    <property type="entry name" value="DEADc_DDX20"/>
    <property type="match status" value="1"/>
</dbReference>
<dbReference type="EC" id="3.6.4.13" evidence="1"/>
<comment type="similarity">
    <text evidence="7">Belongs to the DEAD box helicase family.</text>
</comment>
<keyword evidence="3 7" id="KW-0378">Hydrolase</keyword>
<reference evidence="11" key="1">
    <citation type="journal article" date="2023" name="Mol. Biol. Evol.">
        <title>Third-Generation Sequencing Reveals the Adaptive Role of the Epigenome in Three Deep-Sea Polychaetes.</title>
        <authorList>
            <person name="Perez M."/>
            <person name="Aroh O."/>
            <person name="Sun Y."/>
            <person name="Lan Y."/>
            <person name="Juniper S.K."/>
            <person name="Young C.R."/>
            <person name="Angers B."/>
            <person name="Qian P.Y."/>
        </authorList>
    </citation>
    <scope>NUCLEOTIDE SEQUENCE</scope>
    <source>
        <strain evidence="11">R07B-5</strain>
    </source>
</reference>
<dbReference type="InterPro" id="IPR014014">
    <property type="entry name" value="RNA_helicase_DEAD_Q_motif"/>
</dbReference>
<dbReference type="PANTHER" id="PTHR47958">
    <property type="entry name" value="ATP-DEPENDENT RNA HELICASE DBP3"/>
    <property type="match status" value="1"/>
</dbReference>
<dbReference type="GO" id="GO:0003676">
    <property type="term" value="F:nucleic acid binding"/>
    <property type="evidence" value="ECO:0007669"/>
    <property type="project" value="InterPro"/>
</dbReference>
<feature type="domain" description="DEAD-box RNA helicase Q" evidence="10">
    <location>
        <begin position="28"/>
        <end position="56"/>
    </location>
</feature>
<dbReference type="PROSITE" id="PS51192">
    <property type="entry name" value="HELICASE_ATP_BIND_1"/>
    <property type="match status" value="1"/>
</dbReference>
<sequence>MPQKLLCKSRPTGDKKRRTADVLIRENVDFAGLMLRADVLAGLKRAGFQRPSPIQLKAIPLGRCGLDLIVQAKSGTGKTCVFAVVALESLCLESATVQVLVLAPTREIAVQLWEVINTLGSAMTALRCYTFIGGLPLAEDVQKLQCCHIVVGTPGRVKQLIEENLLDTSTIRLFVLDEADKLLEENFQESVNWIYSTLPENKQMMAVSATYPEILAQHLRRYMRNPTFVRLNITDPALLGIRQYYEAAAYNPQKAYDNKVKQLTRLLSSVNFHQCLVFSNYQMRAQSLSDTLNAHGWPATYISGSREQQDRLAAMAQLKTLQCRVLVSTDLTARGIDANHINLVVNLDLPHDHETYLHRIGRAGRFGTYGAAVSFVCVGQELDGLRDIAEKCDTKILQLPDPIPVDLAKSSGFVYNDDLVTTEQIFTDDPQTETQCRQDATTKVKMIDGSSSVWLGSTQSTVGMLGKLRDIVKFGRRPSRSKGSISYEEAAADFKQFLAAKDSGKKQDNVQSDLTRGTGGSVADVSFLELVENVSSLLGTLTHCEDSQVTAVSSCPARPVDSGIVISDTEGDTAEVEITVDTPTQLKVGSVFSDAGDVTAAHMRPARRDNNRYNGDKVTMFNRARQQYKPDVLSASDSSDLLNANVEFCVGCKKSFCALPDGLSPLQHQTRDWVLHVVTSALTKQMLHCRCLSVSGIMA</sequence>
<feature type="short sequence motif" description="Q motif" evidence="6">
    <location>
        <begin position="28"/>
        <end position="56"/>
    </location>
</feature>
<evidence type="ECO:0000259" key="9">
    <source>
        <dbReference type="PROSITE" id="PS51194"/>
    </source>
</evidence>
<dbReference type="PROSITE" id="PS51194">
    <property type="entry name" value="HELICASE_CTER"/>
    <property type="match status" value="1"/>
</dbReference>
<evidence type="ECO:0000256" key="3">
    <source>
        <dbReference type="ARBA" id="ARBA00022801"/>
    </source>
</evidence>
<dbReference type="SMART" id="SM00490">
    <property type="entry name" value="HELICc"/>
    <property type="match status" value="1"/>
</dbReference>
<evidence type="ECO:0000313" key="11">
    <source>
        <dbReference type="EMBL" id="KAK2182715.1"/>
    </source>
</evidence>
<dbReference type="AlphaFoldDB" id="A0AAD9L4X4"/>
<dbReference type="InterPro" id="IPR000629">
    <property type="entry name" value="RNA-helicase_DEAD-box_CS"/>
</dbReference>
<evidence type="ECO:0000256" key="6">
    <source>
        <dbReference type="PROSITE-ProRule" id="PRU00552"/>
    </source>
</evidence>
<dbReference type="Gene3D" id="3.40.50.300">
    <property type="entry name" value="P-loop containing nucleotide triphosphate hydrolases"/>
    <property type="match status" value="2"/>
</dbReference>
<keyword evidence="4 7" id="KW-0347">Helicase</keyword>
<dbReference type="CDD" id="cd18787">
    <property type="entry name" value="SF2_C_DEAD"/>
    <property type="match status" value="1"/>
</dbReference>
<accession>A0AAD9L4X4</accession>
<dbReference type="GO" id="GO:0005524">
    <property type="term" value="F:ATP binding"/>
    <property type="evidence" value="ECO:0007669"/>
    <property type="project" value="UniProtKB-KW"/>
</dbReference>
<dbReference type="InterPro" id="IPR014001">
    <property type="entry name" value="Helicase_ATP-bd"/>
</dbReference>
<dbReference type="PROSITE" id="PS51195">
    <property type="entry name" value="Q_MOTIF"/>
    <property type="match status" value="1"/>
</dbReference>
<proteinExistence type="inferred from homology"/>
<dbReference type="EMBL" id="JAODUO010000339">
    <property type="protein sequence ID" value="KAK2182715.1"/>
    <property type="molecule type" value="Genomic_DNA"/>
</dbReference>
<evidence type="ECO:0000256" key="7">
    <source>
        <dbReference type="RuleBase" id="RU000492"/>
    </source>
</evidence>
<protein>
    <recommendedName>
        <fullName evidence="1">RNA helicase</fullName>
        <ecNumber evidence="1">3.6.4.13</ecNumber>
    </recommendedName>
</protein>